<sequence>MTRLILLSLLAICLSCSSSNQVEDLYGLWQLKYVKIDKEPRDFTPHYLLIDSTGVFKVAKSSGDISGFYYVKDQQLKLVGKDNGWFNTQWHWMETNDRLYLKAKVNYKHYLSKVRPLERELNSALVFHRVERVEDNHEFEKDILGDWQLYKIQKEGHTEQVEHMQLSFSDQGQYAIYKDSLLLESGEVGIYSRYRSLFFSQGESLWQAYGKGDEMRLFNEEDDIRYWLRR</sequence>
<evidence type="ECO:0000313" key="2">
    <source>
        <dbReference type="EMBL" id="MCV9388887.1"/>
    </source>
</evidence>
<keyword evidence="1" id="KW-0732">Signal</keyword>
<dbReference type="Proteomes" id="UP001300692">
    <property type="component" value="Unassembled WGS sequence"/>
</dbReference>
<keyword evidence="3" id="KW-1185">Reference proteome</keyword>
<feature type="signal peptide" evidence="1">
    <location>
        <begin position="1"/>
        <end position="22"/>
    </location>
</feature>
<feature type="chain" id="PRO_5045524778" description="Lipocalin-like domain-containing protein" evidence="1">
    <location>
        <begin position="23"/>
        <end position="230"/>
    </location>
</feature>
<comment type="caution">
    <text evidence="2">The sequence shown here is derived from an EMBL/GenBank/DDBJ whole genome shotgun (WGS) entry which is preliminary data.</text>
</comment>
<gene>
    <name evidence="2" type="ORF">N7U62_19575</name>
</gene>
<evidence type="ECO:0000313" key="3">
    <source>
        <dbReference type="Proteomes" id="UP001300692"/>
    </source>
</evidence>
<organism evidence="2 3">
    <name type="scientific">Reichenbachiella ulvae</name>
    <dbReference type="NCBI Taxonomy" id="2980104"/>
    <lineage>
        <taxon>Bacteria</taxon>
        <taxon>Pseudomonadati</taxon>
        <taxon>Bacteroidota</taxon>
        <taxon>Cytophagia</taxon>
        <taxon>Cytophagales</taxon>
        <taxon>Reichenbachiellaceae</taxon>
        <taxon>Reichenbachiella</taxon>
    </lineage>
</organism>
<proteinExistence type="predicted"/>
<name>A0ABT3CYW6_9BACT</name>
<reference evidence="2 3" key="1">
    <citation type="submission" date="2022-10" db="EMBL/GenBank/DDBJ databases">
        <title>Comparative genomics and taxonomic characterization of three novel marine species of genus Reichenbachiella exhibiting antioxidant and polysaccharide degradation activities.</title>
        <authorList>
            <person name="Muhammad N."/>
            <person name="Lee Y.-J."/>
            <person name="Ko J."/>
            <person name="Kim S.-G."/>
        </authorList>
    </citation>
    <scope>NUCLEOTIDE SEQUENCE [LARGE SCALE GENOMIC DNA]</scope>
    <source>
        <strain evidence="2 3">ABR2-5</strain>
    </source>
</reference>
<protein>
    <recommendedName>
        <fullName evidence="4">Lipocalin-like domain-containing protein</fullName>
    </recommendedName>
</protein>
<evidence type="ECO:0000256" key="1">
    <source>
        <dbReference type="SAM" id="SignalP"/>
    </source>
</evidence>
<accession>A0ABT3CYW6</accession>
<dbReference type="EMBL" id="JAOYOD010000001">
    <property type="protein sequence ID" value="MCV9388887.1"/>
    <property type="molecule type" value="Genomic_DNA"/>
</dbReference>
<evidence type="ECO:0008006" key="4">
    <source>
        <dbReference type="Google" id="ProtNLM"/>
    </source>
</evidence>
<dbReference type="RefSeq" id="WP_264139778.1">
    <property type="nucleotide sequence ID" value="NZ_JAOYOD010000001.1"/>
</dbReference>